<dbReference type="CDD" id="cd05930">
    <property type="entry name" value="A_NRPS"/>
    <property type="match status" value="1"/>
</dbReference>
<dbReference type="PROSITE" id="PS00012">
    <property type="entry name" value="PHOSPHOPANTETHEINE"/>
    <property type="match status" value="1"/>
</dbReference>
<dbReference type="GO" id="GO:0005737">
    <property type="term" value="C:cytoplasm"/>
    <property type="evidence" value="ECO:0007669"/>
    <property type="project" value="TreeGrafter"/>
</dbReference>
<dbReference type="InterPro" id="IPR042099">
    <property type="entry name" value="ANL_N_sf"/>
</dbReference>
<keyword evidence="3" id="KW-0597">Phosphoprotein</keyword>
<dbReference type="Pfam" id="PF00550">
    <property type="entry name" value="PP-binding"/>
    <property type="match status" value="1"/>
</dbReference>
<evidence type="ECO:0000256" key="2">
    <source>
        <dbReference type="ARBA" id="ARBA00022450"/>
    </source>
</evidence>
<dbReference type="AlphaFoldDB" id="A0A6A0ASE9"/>
<comment type="cofactor">
    <cofactor evidence="1">
        <name>pantetheine 4'-phosphate</name>
        <dbReference type="ChEBI" id="CHEBI:47942"/>
    </cofactor>
</comment>
<dbReference type="Pfam" id="PF00668">
    <property type="entry name" value="Condensation"/>
    <property type="match status" value="1"/>
</dbReference>
<dbReference type="PANTHER" id="PTHR45527:SF1">
    <property type="entry name" value="FATTY ACID SYNTHASE"/>
    <property type="match status" value="1"/>
</dbReference>
<dbReference type="Proteomes" id="UP000484988">
    <property type="component" value="Unassembled WGS sequence"/>
</dbReference>
<accession>A0A6A0ASE9</accession>
<dbReference type="Gene3D" id="3.40.50.12780">
    <property type="entry name" value="N-terminal domain of ligase-like"/>
    <property type="match status" value="1"/>
</dbReference>
<evidence type="ECO:0000256" key="3">
    <source>
        <dbReference type="ARBA" id="ARBA00022553"/>
    </source>
</evidence>
<dbReference type="EMBL" id="BLLG01000004">
    <property type="protein sequence ID" value="GFH35762.1"/>
    <property type="molecule type" value="Genomic_DNA"/>
</dbReference>
<dbReference type="InterPro" id="IPR001242">
    <property type="entry name" value="Condensation_dom"/>
</dbReference>
<dbReference type="SUPFAM" id="SSF47336">
    <property type="entry name" value="ACP-like"/>
    <property type="match status" value="1"/>
</dbReference>
<gene>
    <name evidence="6" type="ORF">SCWH03_19840</name>
</gene>
<dbReference type="InterPro" id="IPR000873">
    <property type="entry name" value="AMP-dep_synth/lig_dom"/>
</dbReference>
<dbReference type="GO" id="GO:0044550">
    <property type="term" value="P:secondary metabolite biosynthetic process"/>
    <property type="evidence" value="ECO:0007669"/>
    <property type="project" value="TreeGrafter"/>
</dbReference>
<protein>
    <submittedName>
        <fullName evidence="6">Non-ribosomal peptide synthetase</fullName>
    </submittedName>
</protein>
<keyword evidence="7" id="KW-1185">Reference proteome</keyword>
<dbReference type="SUPFAM" id="SSF52777">
    <property type="entry name" value="CoA-dependent acyltransferases"/>
    <property type="match status" value="2"/>
</dbReference>
<dbReference type="SUPFAM" id="SSF56801">
    <property type="entry name" value="Acetyl-CoA synthetase-like"/>
    <property type="match status" value="1"/>
</dbReference>
<dbReference type="InterPro" id="IPR006162">
    <property type="entry name" value="Ppantetheine_attach_site"/>
</dbReference>
<evidence type="ECO:0000256" key="1">
    <source>
        <dbReference type="ARBA" id="ARBA00001957"/>
    </source>
</evidence>
<dbReference type="Gene3D" id="3.30.300.30">
    <property type="match status" value="1"/>
</dbReference>
<dbReference type="InterPro" id="IPR045851">
    <property type="entry name" value="AMP-bd_C_sf"/>
</dbReference>
<name>A0A6A0ASE9_9ACTN</name>
<dbReference type="GO" id="GO:0003824">
    <property type="term" value="F:catalytic activity"/>
    <property type="evidence" value="ECO:0007669"/>
    <property type="project" value="InterPro"/>
</dbReference>
<keyword evidence="2" id="KW-0596">Phosphopantetheine</keyword>
<dbReference type="PROSITE" id="PS50075">
    <property type="entry name" value="CARRIER"/>
    <property type="match status" value="1"/>
</dbReference>
<dbReference type="Pfam" id="PF00501">
    <property type="entry name" value="AMP-binding"/>
    <property type="match status" value="1"/>
</dbReference>
<evidence type="ECO:0000259" key="5">
    <source>
        <dbReference type="PROSITE" id="PS50075"/>
    </source>
</evidence>
<feature type="region of interest" description="Disordered" evidence="4">
    <location>
        <begin position="627"/>
        <end position="648"/>
    </location>
</feature>
<dbReference type="InterPro" id="IPR009081">
    <property type="entry name" value="PP-bd_ACP"/>
</dbReference>
<dbReference type="Gene3D" id="3.30.559.10">
    <property type="entry name" value="Chloramphenicol acetyltransferase-like domain"/>
    <property type="match status" value="1"/>
</dbReference>
<dbReference type="GO" id="GO:0008610">
    <property type="term" value="P:lipid biosynthetic process"/>
    <property type="evidence" value="ECO:0007669"/>
    <property type="project" value="UniProtKB-ARBA"/>
</dbReference>
<dbReference type="GO" id="GO:0031177">
    <property type="term" value="F:phosphopantetheine binding"/>
    <property type="evidence" value="ECO:0007669"/>
    <property type="project" value="TreeGrafter"/>
</dbReference>
<reference evidence="6 7" key="1">
    <citation type="submission" date="2020-02" db="EMBL/GenBank/DDBJ databases">
        <title>Whole Genome Shotgun Sequence of Streptomyces sp. strain CWH03.</title>
        <authorList>
            <person name="Dohra H."/>
            <person name="Kodani S."/>
            <person name="Yamamura H."/>
        </authorList>
    </citation>
    <scope>NUCLEOTIDE SEQUENCE [LARGE SCALE GENOMIC DNA]</scope>
    <source>
        <strain evidence="6 7">CWH03</strain>
    </source>
</reference>
<evidence type="ECO:0000256" key="4">
    <source>
        <dbReference type="SAM" id="MobiDB-lite"/>
    </source>
</evidence>
<dbReference type="Gene3D" id="3.30.559.30">
    <property type="entry name" value="Nonribosomal peptide synthetase, condensation domain"/>
    <property type="match status" value="1"/>
</dbReference>
<evidence type="ECO:0000313" key="7">
    <source>
        <dbReference type="Proteomes" id="UP000484988"/>
    </source>
</evidence>
<feature type="domain" description="Carrier" evidence="5">
    <location>
        <begin position="552"/>
        <end position="628"/>
    </location>
</feature>
<dbReference type="PROSITE" id="PS00455">
    <property type="entry name" value="AMP_BINDING"/>
    <property type="match status" value="1"/>
</dbReference>
<feature type="region of interest" description="Disordered" evidence="4">
    <location>
        <begin position="370"/>
        <end position="391"/>
    </location>
</feature>
<dbReference type="InterPro" id="IPR020845">
    <property type="entry name" value="AMP-binding_CS"/>
</dbReference>
<evidence type="ECO:0000313" key="6">
    <source>
        <dbReference type="EMBL" id="GFH35762.1"/>
    </source>
</evidence>
<proteinExistence type="predicted"/>
<dbReference type="Gene3D" id="1.10.1200.10">
    <property type="entry name" value="ACP-like"/>
    <property type="match status" value="1"/>
</dbReference>
<dbReference type="GO" id="GO:0043041">
    <property type="term" value="P:amino acid activation for nonribosomal peptide biosynthetic process"/>
    <property type="evidence" value="ECO:0007669"/>
    <property type="project" value="TreeGrafter"/>
</dbReference>
<organism evidence="6 7">
    <name type="scientific">Streptomyces pacificus</name>
    <dbReference type="NCBI Taxonomy" id="2705029"/>
    <lineage>
        <taxon>Bacteria</taxon>
        <taxon>Bacillati</taxon>
        <taxon>Actinomycetota</taxon>
        <taxon>Actinomycetes</taxon>
        <taxon>Kitasatosporales</taxon>
        <taxon>Streptomycetaceae</taxon>
        <taxon>Streptomyces</taxon>
    </lineage>
</organism>
<dbReference type="PANTHER" id="PTHR45527">
    <property type="entry name" value="NONRIBOSOMAL PEPTIDE SYNTHETASE"/>
    <property type="match status" value="1"/>
</dbReference>
<dbReference type="InterPro" id="IPR023213">
    <property type="entry name" value="CAT-like_dom_sf"/>
</dbReference>
<dbReference type="InterPro" id="IPR036736">
    <property type="entry name" value="ACP-like_sf"/>
</dbReference>
<sequence length="1061" mass="112285">MRTGAHASRKPSAGGGDPSGSVVSLFEAAALRDPAARAVEGPGGTALTYGQLRSRMHMIASGLVRRGLAPGEVVAVRGRSSTDLVAAALGVLWTGGVLLLVDENLPEPRRALLLDRAQPAIRLTTGLPEPGTGELTVTALEPSTPEAAAPVTSGRAPERTEAAYVFFTSGSTGTPKGILGSHRGLAHFIAWEIDALGAGPGDRVGQLTSLSFDVVLRDLFLPLCSGATLVLPEEPGRLNGRTVLPWLRNAGITVLHTVPSLVRSWLRTPTDPGTSPALRATCFAGEPLTGELASRWQERTGGGDIWNLYGPTETTLAKFAYRVRGDEEPGVLPVGSPLPECEVRLLDAAGSPVADGVPGEVVLRTPHRSLGYLDGRGEPTGGFRQDPEGEPDDWLYHTGDLAARLPDGRYIVRGRMDDQVKIQGVRIEPSEVAAAVRTAARPLGGGDAFALAVEAAGGSEASGAPGAPGAPGVKTLVAVVEGGLGAEAVEHVVDELRRSLPLPMVPALLHSVEELPLTSNGKVDRASLRQQALSLLAERGRTRAAGARAHHKDPDPLLSTVRWAMATALGVGTVQPGDNFFTLGGDSLAAAELSAILEEKEGIAPLGHTTLLSAPTPQALADALRDGDMRRDRQSGGTPELPRVPVVGQPYPLSPQQRRFAAFYLADASRSWANVSLRLALPAAADTELVRAVLRLLVARHPSLRTRFTHDGGEIRQTVAAPADVRADLVERHAEPASAARELIAVPVPFTGGLPYVTHLVRHPSGDELILVLNHMVTDGTSQEILRTDFAHITCHLRDGAPLPAVPPAPAYAEYARHRSAAERTESGRLWDFWRDELAGARPTCLPREGIAAPRPGQDTELTRGAFTALRLDAGPERLAALAARHQCTSFGVLMGLFTRALTARLERDDAVLLVPTTGREPATATVVGNFHNILPVRVRRADDLAGTLCGAQAALARSLDHQWMQLDHLVERLGMHPADDPYPLSSVLFNAIPGASPLLPPEAAEAAGPLPYDVRYDLMGVVRTESQSLVLELHYRSALMAPDSAGQLLQAFAAQLTPHE</sequence>
<comment type="caution">
    <text evidence="6">The sequence shown here is derived from an EMBL/GenBank/DDBJ whole genome shotgun (WGS) entry which is preliminary data.</text>
</comment>
<dbReference type="RefSeq" id="WP_173263711.1">
    <property type="nucleotide sequence ID" value="NZ_BLLG01000004.1"/>
</dbReference>